<feature type="compositionally biased region" description="Low complexity" evidence="1">
    <location>
        <begin position="185"/>
        <end position="203"/>
    </location>
</feature>
<evidence type="ECO:0000313" key="3">
    <source>
        <dbReference type="Proteomes" id="UP001228049"/>
    </source>
</evidence>
<accession>A0AAD9BQJ0</accession>
<organism evidence="2 3">
    <name type="scientific">Dissostichus eleginoides</name>
    <name type="common">Patagonian toothfish</name>
    <name type="synonym">Dissostichus amissus</name>
    <dbReference type="NCBI Taxonomy" id="100907"/>
    <lineage>
        <taxon>Eukaryota</taxon>
        <taxon>Metazoa</taxon>
        <taxon>Chordata</taxon>
        <taxon>Craniata</taxon>
        <taxon>Vertebrata</taxon>
        <taxon>Euteleostomi</taxon>
        <taxon>Actinopterygii</taxon>
        <taxon>Neopterygii</taxon>
        <taxon>Teleostei</taxon>
        <taxon>Neoteleostei</taxon>
        <taxon>Acanthomorphata</taxon>
        <taxon>Eupercaria</taxon>
        <taxon>Perciformes</taxon>
        <taxon>Notothenioidei</taxon>
        <taxon>Nototheniidae</taxon>
        <taxon>Dissostichus</taxon>
    </lineage>
</organism>
<dbReference type="GO" id="GO:0007409">
    <property type="term" value="P:axonogenesis"/>
    <property type="evidence" value="ECO:0007669"/>
    <property type="project" value="TreeGrafter"/>
</dbReference>
<gene>
    <name evidence="2" type="ORF">KUDE01_029290</name>
</gene>
<feature type="compositionally biased region" description="Low complexity" evidence="1">
    <location>
        <begin position="220"/>
        <end position="238"/>
    </location>
</feature>
<feature type="compositionally biased region" description="Polar residues" evidence="1">
    <location>
        <begin position="239"/>
        <end position="268"/>
    </location>
</feature>
<dbReference type="GO" id="GO:0008088">
    <property type="term" value="P:axo-dendritic transport"/>
    <property type="evidence" value="ECO:0007669"/>
    <property type="project" value="TreeGrafter"/>
</dbReference>
<dbReference type="Proteomes" id="UP001228049">
    <property type="component" value="Unassembled WGS sequence"/>
</dbReference>
<dbReference type="GO" id="GO:0007268">
    <property type="term" value="P:chemical synaptic transmission"/>
    <property type="evidence" value="ECO:0007669"/>
    <property type="project" value="TreeGrafter"/>
</dbReference>
<name>A0AAD9BQJ0_DISEL</name>
<feature type="region of interest" description="Disordered" evidence="1">
    <location>
        <begin position="155"/>
        <end position="278"/>
    </location>
</feature>
<dbReference type="AlphaFoldDB" id="A0AAD9BQJ0"/>
<dbReference type="GO" id="GO:0005737">
    <property type="term" value="C:cytoplasm"/>
    <property type="evidence" value="ECO:0007669"/>
    <property type="project" value="TreeGrafter"/>
</dbReference>
<keyword evidence="3" id="KW-1185">Reference proteome</keyword>
<dbReference type="PANTHER" id="PTHR13650:SF0">
    <property type="entry name" value="SPATACSIN"/>
    <property type="match status" value="1"/>
</dbReference>
<reference evidence="2" key="1">
    <citation type="submission" date="2023-04" db="EMBL/GenBank/DDBJ databases">
        <title>Chromosome-level genome of Chaenocephalus aceratus.</title>
        <authorList>
            <person name="Park H."/>
        </authorList>
    </citation>
    <scope>NUCLEOTIDE SEQUENCE</scope>
    <source>
        <strain evidence="2">DE</strain>
        <tissue evidence="2">Muscle</tissue>
    </source>
</reference>
<protein>
    <submittedName>
        <fullName evidence="2">Spatacsin</fullName>
    </submittedName>
</protein>
<feature type="non-terminal residue" evidence="2">
    <location>
        <position position="1"/>
    </location>
</feature>
<dbReference type="GO" id="GO:0045202">
    <property type="term" value="C:synapse"/>
    <property type="evidence" value="ECO:0007669"/>
    <property type="project" value="TreeGrafter"/>
</dbReference>
<comment type="caution">
    <text evidence="2">The sequence shown here is derived from an EMBL/GenBank/DDBJ whole genome shotgun (WGS) entry which is preliminary data.</text>
</comment>
<feature type="compositionally biased region" description="Polar residues" evidence="1">
    <location>
        <begin position="162"/>
        <end position="175"/>
    </location>
</feature>
<dbReference type="EMBL" id="JASDAP010000018">
    <property type="protein sequence ID" value="KAK1888507.1"/>
    <property type="molecule type" value="Genomic_DNA"/>
</dbReference>
<feature type="compositionally biased region" description="Basic and acidic residues" evidence="1">
    <location>
        <begin position="269"/>
        <end position="278"/>
    </location>
</feature>
<evidence type="ECO:0000313" key="2">
    <source>
        <dbReference type="EMBL" id="KAK1888507.1"/>
    </source>
</evidence>
<sequence>FEAPSFLTVPTDVSLTSNPHCVRVSELRRADLAPGGSLLLGCLRDRGLLEVLDPADREAPRQRRAGNTRSESCFCWEEEGGGRLLAVSSQFDLKLLEAERPSKISIRSEVPAERLLKTLRDCLLLNSDWLLQLQWLQTDEQPQTISCCRIHTHTDDRHTHSPDSNTHSADSNTHSSDGHTHSPDSNTHSADSNTHTTDSNTNSPESNTHSPDSNTHSPDSNTHSADSNTHTTDSNTNSPESNTHSPDSNTHSPESNTHSPDGNTNSPDGHTHSSEGHTHSSVHRCVCVVRETLFSLSSSGLISVCSLSDGRLLASIDLPLYLTAVAVTESHSAAAVPLDHYFSLFPDHLLCALPPSRPPLRPLMQVDQDSLWSSSCSLSSLGSTFSTDRRVPLGGATVSFSVPESSAPSLLTVTEFSAQLTFVSPGNTETTVALWEMESGKVTQHRAEGEAAPVQRCGERQHRLLLKDSGVFQVLFSVSQEDLLSRLMLFGSAATVDAVCHLNSWGRCSIPIHSLQAGLKNRQLDTVDFYLKSKENILNPENDQPPPQSLTHSFQELCSALDLLCSAVRESNSEAQSRQFSEQLLNITLSFINRQIRSVLTNTQHEDLSVQVEVLDRYVTELRSYMKRFPWPEVVRRSILTNQIPRAQAVLRGRGLKEQRLSALRRRGLQEVFTCLQHRDLHTANTLLTNMGFSVKQQLRSICLFTDDYDLRDFVVEELSGRRFLPEEEVQSVEFMKEMERLGSLPAARSAETPSHRGVQMVLREGGVGEETLRLDWVRNWDQSCRTAVLLSRLPHTEVTSCEAALLWRYLTSLHDQRRIIDWIQNEEVNPELVNNNTSCSFFLREKILDLLARRGVLVQDELCDLQLLLWRLSQGGGVMSGSPSLPQYRSPLGLDLHSLFISFCVKHSLHFLLYSYLQHHRLTPRNCPLLTNQSLSESEPWFEMMVKIQEISTDLSGTSTCSISRIHLSVLLPGSGASLSSLLLEGHSLLALASLMFSPGGIDQRSPVVVTSCEQVVSPGRSERTVDAQLLKMALTPHPKLRSALFPPGPRGGGATSDVSVYHLLQVGSPGDRRSIQEEIKH</sequence>
<dbReference type="GO" id="GO:0030425">
    <property type="term" value="C:dendrite"/>
    <property type="evidence" value="ECO:0007669"/>
    <property type="project" value="TreeGrafter"/>
</dbReference>
<feature type="compositionally biased region" description="Polar residues" evidence="1">
    <location>
        <begin position="204"/>
        <end position="219"/>
    </location>
</feature>
<dbReference type="PANTHER" id="PTHR13650">
    <property type="entry name" value="SPATACSIN"/>
    <property type="match status" value="1"/>
</dbReference>
<dbReference type="GO" id="GO:0030424">
    <property type="term" value="C:axon"/>
    <property type="evidence" value="ECO:0007669"/>
    <property type="project" value="TreeGrafter"/>
</dbReference>
<proteinExistence type="predicted"/>
<dbReference type="GO" id="GO:0048489">
    <property type="term" value="P:synaptic vesicle transport"/>
    <property type="evidence" value="ECO:0007669"/>
    <property type="project" value="TreeGrafter"/>
</dbReference>
<dbReference type="InterPro" id="IPR028103">
    <property type="entry name" value="Spatacsin"/>
</dbReference>
<evidence type="ECO:0000256" key="1">
    <source>
        <dbReference type="SAM" id="MobiDB-lite"/>
    </source>
</evidence>